<organism evidence="1 2">
    <name type="scientific">Gaiella occulta</name>
    <dbReference type="NCBI Taxonomy" id="1002870"/>
    <lineage>
        <taxon>Bacteria</taxon>
        <taxon>Bacillati</taxon>
        <taxon>Actinomycetota</taxon>
        <taxon>Thermoleophilia</taxon>
        <taxon>Gaiellales</taxon>
        <taxon>Gaiellaceae</taxon>
        <taxon>Gaiella</taxon>
    </lineage>
</organism>
<protein>
    <submittedName>
        <fullName evidence="1">Uncharacterized protein</fullName>
    </submittedName>
</protein>
<sequence length="68" mass="7597">MKGRYDANATGRLTIALTNDAREGRAASWSDRSAWTLDDKLPALLQELEVRAAEDDHAKLEAERAKTR</sequence>
<dbReference type="AlphaFoldDB" id="A0A7M2Z192"/>
<reference evidence="1 2" key="1">
    <citation type="submission" date="2018-07" db="EMBL/GenBank/DDBJ databases">
        <title>High-quality-draft genome sequence of Gaiella occulta.</title>
        <authorList>
            <person name="Severino R."/>
            <person name="Froufe H.J.C."/>
            <person name="Rainey F.A."/>
            <person name="Barroso C."/>
            <person name="Albuquerque L."/>
            <person name="Lobo-Da-Cunha A."/>
            <person name="Da Costa M.S."/>
            <person name="Egas C."/>
        </authorList>
    </citation>
    <scope>NUCLEOTIDE SEQUENCE [LARGE SCALE GENOMIC DNA]</scope>
    <source>
        <strain evidence="1 2">F2-233</strain>
    </source>
</reference>
<comment type="caution">
    <text evidence="1">The sequence shown here is derived from an EMBL/GenBank/DDBJ whole genome shotgun (WGS) entry which is preliminary data.</text>
</comment>
<dbReference type="RefSeq" id="WP_114794767.1">
    <property type="nucleotide sequence ID" value="NZ_QQZY01000001.1"/>
</dbReference>
<evidence type="ECO:0000313" key="2">
    <source>
        <dbReference type="Proteomes" id="UP000254134"/>
    </source>
</evidence>
<dbReference type="EMBL" id="QQZY01000001">
    <property type="protein sequence ID" value="RDI75889.1"/>
    <property type="molecule type" value="Genomic_DNA"/>
</dbReference>
<gene>
    <name evidence="1" type="ORF">Gocc_0308</name>
</gene>
<accession>A0A7M2Z192</accession>
<dbReference type="OrthoDB" id="3989267at2"/>
<reference evidence="2" key="2">
    <citation type="journal article" date="2019" name="MicrobiologyOpen">
        <title>High-quality draft genome sequence of Gaiella occulta isolated from a 150 meter deep mineral water borehole and comparison with the genome sequences of other deep-branching lineages of the phylum Actinobacteria.</title>
        <authorList>
            <person name="Severino R."/>
            <person name="Froufe H.J.C."/>
            <person name="Barroso C."/>
            <person name="Albuquerque L."/>
            <person name="Lobo-da-Cunha A."/>
            <person name="da Costa M.S."/>
            <person name="Egas C."/>
        </authorList>
    </citation>
    <scope>NUCLEOTIDE SEQUENCE [LARGE SCALE GENOMIC DNA]</scope>
    <source>
        <strain evidence="2">F2-233</strain>
    </source>
</reference>
<keyword evidence="2" id="KW-1185">Reference proteome</keyword>
<proteinExistence type="predicted"/>
<dbReference type="Proteomes" id="UP000254134">
    <property type="component" value="Unassembled WGS sequence"/>
</dbReference>
<evidence type="ECO:0000313" key="1">
    <source>
        <dbReference type="EMBL" id="RDI75889.1"/>
    </source>
</evidence>
<name>A0A7M2Z192_9ACTN</name>